<dbReference type="OrthoDB" id="9814797at2"/>
<dbReference type="InterPro" id="IPR008567">
    <property type="entry name" value="BKACE"/>
</dbReference>
<keyword evidence="2" id="KW-1185">Reference proteome</keyword>
<gene>
    <name evidence="1" type="ORF">SAMN02745172_04335</name>
</gene>
<dbReference type="InterPro" id="IPR013785">
    <property type="entry name" value="Aldolase_TIM"/>
</dbReference>
<protein>
    <submittedName>
        <fullName evidence="1">Uncharacterized conserved protein, DUF849 family</fullName>
    </submittedName>
</protein>
<evidence type="ECO:0000313" key="2">
    <source>
        <dbReference type="Proteomes" id="UP000186406"/>
    </source>
</evidence>
<sequence>MIFLQAALNGDRQHDAVPRTPDAIAADAEAAVSAGAQSVHVHAYDGAGRETLNAAECGAVVAAVRARCPGIPISLTTSASILSDPCQRLATVKDWAVLPDLVTANQGEAGIVELAEWLLARGVEIEAGLLCPDDARRFVASLLPDRCRRVLIEPLDPDPAIGLRDAAEMEAILADAGVTLPQVHHGFDGSCWAVNRRALERGHGIRTGMEDVVILPDGQPARNNAHLVMVARSLIECVVSDFRRGLRPDRTHGNRIDQARLCLTRPEHGCECIRRFGMHLARCRAAELANIPA</sequence>
<dbReference type="PANTHER" id="PTHR37418">
    <property type="entry name" value="3-KETO-5-AMINOHEXANOATE CLEAVAGE ENZYME-RELATED"/>
    <property type="match status" value="1"/>
</dbReference>
<dbReference type="RefSeq" id="WP_073632675.1">
    <property type="nucleotide sequence ID" value="NZ_FRXO01000016.1"/>
</dbReference>
<name>A0A1M7ZRX1_9HYPH</name>
<dbReference type="GO" id="GO:0043720">
    <property type="term" value="F:3-keto-5-aminohexanoate cleavage activity"/>
    <property type="evidence" value="ECO:0007669"/>
    <property type="project" value="InterPro"/>
</dbReference>
<dbReference type="Gene3D" id="3.20.20.70">
    <property type="entry name" value="Aldolase class I"/>
    <property type="match status" value="1"/>
</dbReference>
<dbReference type="PANTHER" id="PTHR37418:SF1">
    <property type="entry name" value="3-KETO-5-AMINOHEXANOATE CLEAVAGE PROTEIN"/>
    <property type="match status" value="1"/>
</dbReference>
<dbReference type="AlphaFoldDB" id="A0A1M7ZRX1"/>
<dbReference type="STRING" id="1123029.SAMN02745172_04335"/>
<dbReference type="Pfam" id="PF05853">
    <property type="entry name" value="BKACE"/>
    <property type="match status" value="2"/>
</dbReference>
<reference evidence="1 2" key="1">
    <citation type="submission" date="2016-12" db="EMBL/GenBank/DDBJ databases">
        <authorList>
            <person name="Song W.-J."/>
            <person name="Kurnit D.M."/>
        </authorList>
    </citation>
    <scope>NUCLEOTIDE SEQUENCE [LARGE SCALE GENOMIC DNA]</scope>
    <source>
        <strain evidence="1 2">DSM 19599</strain>
    </source>
</reference>
<organism evidence="1 2">
    <name type="scientific">Pseudoxanthobacter soli DSM 19599</name>
    <dbReference type="NCBI Taxonomy" id="1123029"/>
    <lineage>
        <taxon>Bacteria</taxon>
        <taxon>Pseudomonadati</taxon>
        <taxon>Pseudomonadota</taxon>
        <taxon>Alphaproteobacteria</taxon>
        <taxon>Hyphomicrobiales</taxon>
        <taxon>Segnochrobactraceae</taxon>
        <taxon>Pseudoxanthobacter</taxon>
    </lineage>
</organism>
<evidence type="ECO:0000313" key="1">
    <source>
        <dbReference type="EMBL" id="SHO67654.1"/>
    </source>
</evidence>
<proteinExistence type="predicted"/>
<dbReference type="EMBL" id="FRXO01000016">
    <property type="protein sequence ID" value="SHO67654.1"/>
    <property type="molecule type" value="Genomic_DNA"/>
</dbReference>
<accession>A0A1M7ZRX1</accession>
<dbReference type="Proteomes" id="UP000186406">
    <property type="component" value="Unassembled WGS sequence"/>
</dbReference>